<proteinExistence type="predicted"/>
<evidence type="ECO:0000313" key="3">
    <source>
        <dbReference type="EMBL" id="AEE94622.1"/>
    </source>
</evidence>
<evidence type="ECO:0000256" key="1">
    <source>
        <dbReference type="ARBA" id="ARBA00023118"/>
    </source>
</evidence>
<reference key="2">
    <citation type="journal article" date="2011" name="Extremophiles">
        <title>Genomic analyses of Acidianus hospitalis W1 a host for studying crenarchaeal virus and plasmid life cycles.</title>
        <authorList>
            <person name="You X.Y."/>
            <person name="Liu C."/>
            <person name="Wang S.Y."/>
            <person name="Jiang C.Y."/>
            <person name="Shah S.A."/>
            <person name="Prangishvili D."/>
            <person name="Liu S.J."/>
            <person name="Garrett R.A."/>
        </authorList>
    </citation>
    <scope>NUCLEOTIDE SEQUENCE</scope>
    <source>
        <strain>W1</strain>
    </source>
</reference>
<dbReference type="KEGG" id="aho:Ahos_1745"/>
<dbReference type="PANTHER" id="PTHR37459">
    <property type="match status" value="1"/>
</dbReference>
<sequence>MISGSARFLINVESLNGVESVGNLTKHRTAPVVVKTSTGYLIRYVPVISGESLAHAYQASLVDIAKSMNLPVGLYSSQYEFIKYSSDEVLKEEGISAPSSSNDVRRFEVEVLLKDIVSDVGGFMYAGKYPVRRTSRIKFGYMIPALTGEELPAQLEAQFHVRYSSKVEERQAIFNVEVSSALYTLTFSLDDDLIAVPSTIGNEVEGEEELEGQKTDRVKAAIKSLYSILTGNFGGKRSRFLPSMKLMSMVVTVTDFPFIPEPGHTDDYIKVSVERLNKAKSIFNSKNVEVFTINNENIEVPSNVKTLSSAEDLIDELIKSKK</sequence>
<dbReference type="GeneID" id="10601245"/>
<evidence type="ECO:0000313" key="4">
    <source>
        <dbReference type="Proteomes" id="UP000008458"/>
    </source>
</evidence>
<reference evidence="3 4" key="1">
    <citation type="journal article" date="2011" name="Extremophiles">
        <title>Genomic analysis of Acidianus hospitalis W1 a host for studying crenarchaeal virus and plasmid life cycles.</title>
        <authorList>
            <person name="You X.Y."/>
            <person name="Liu C."/>
            <person name="Wang S.Y."/>
            <person name="Jiang C.Y."/>
            <person name="Shah S.A."/>
            <person name="Prangishvili D."/>
            <person name="She Q."/>
            <person name="Liu S.J."/>
            <person name="Garrett R.A."/>
        </authorList>
    </citation>
    <scope>NUCLEOTIDE SEQUENCE [LARGE SCALE GENOMIC DNA]</scope>
    <source>
        <strain evidence="3 4">W1</strain>
    </source>
</reference>
<dbReference type="InterPro" id="IPR002764">
    <property type="entry name" value="Cas7/Cst2/DevR_sub_I-a/Apern"/>
</dbReference>
<dbReference type="GO" id="GO:0051607">
    <property type="term" value="P:defense response to virus"/>
    <property type="evidence" value="ECO:0007669"/>
    <property type="project" value="UniProtKB-KW"/>
</dbReference>
<keyword evidence="4" id="KW-1185">Reference proteome</keyword>
<dbReference type="STRING" id="933801.Ahos_1745"/>
<gene>
    <name evidence="3" type="ordered locus">Ahos_1745</name>
</gene>
<name>F4B6S9_ACIHW</name>
<dbReference type="NCBIfam" id="TIGR02583">
    <property type="entry name" value="DevR_archaea"/>
    <property type="match status" value="1"/>
</dbReference>
<dbReference type="Pfam" id="PF01905">
    <property type="entry name" value="DevR"/>
    <property type="match status" value="1"/>
</dbReference>
<keyword evidence="1" id="KW-0051">Antiviral defense</keyword>
<protein>
    <submittedName>
        <fullName evidence="3">CRISPR-associated protein, Csa2</fullName>
    </submittedName>
</protein>
<evidence type="ECO:0000256" key="2">
    <source>
        <dbReference type="ARBA" id="ARBA00025626"/>
    </source>
</evidence>
<dbReference type="HOGENOM" id="CLU_054331_0_0_2"/>
<accession>F4B6S9</accession>
<dbReference type="NCBIfam" id="TIGR01875">
    <property type="entry name" value="cas_MJ0381"/>
    <property type="match status" value="1"/>
</dbReference>
<dbReference type="eggNOG" id="arCOG03617">
    <property type="taxonomic scope" value="Archaea"/>
</dbReference>
<dbReference type="InterPro" id="IPR052681">
    <property type="entry name" value="CRISPR-Cas7/Cst2/DevR"/>
</dbReference>
<dbReference type="OrthoDB" id="97643at2157"/>
<organism evidence="3 4">
    <name type="scientific">Acidianus hospitalis (strain W1)</name>
    <dbReference type="NCBI Taxonomy" id="933801"/>
    <lineage>
        <taxon>Archaea</taxon>
        <taxon>Thermoproteota</taxon>
        <taxon>Thermoprotei</taxon>
        <taxon>Sulfolobales</taxon>
        <taxon>Sulfolobaceae</taxon>
        <taxon>Acidianus</taxon>
    </lineage>
</organism>
<dbReference type="Proteomes" id="UP000008458">
    <property type="component" value="Chromosome"/>
</dbReference>
<dbReference type="AlphaFoldDB" id="F4B6S9"/>
<dbReference type="PANTHER" id="PTHR37459:SF1">
    <property type="entry name" value="CRISPR-ASSOCIATED PROTEIN CAS7_CST2_DEVR"/>
    <property type="match status" value="1"/>
</dbReference>
<dbReference type="RefSeq" id="WP_013776537.1">
    <property type="nucleotide sequence ID" value="NC_015518.1"/>
</dbReference>
<dbReference type="InterPro" id="IPR010154">
    <property type="entry name" value="CRISPR-assoc_Cas7/Cst2/DevR"/>
</dbReference>
<comment type="function">
    <text evidence="2">CRISPR (clustered regularly interspaced short palindromic repeat) is an adaptive immune system that provides protection against mobile genetic elements (viruses, transposable elements and conjugative plasmids). CRISPR clusters contain spacers, sequences complementary to antecedent mobile elements, and target invading nucleic acids. CRISPR clusters are transcribed and processed into CRISPR RNA (crRNA).</text>
</comment>
<dbReference type="EMBL" id="CP002535">
    <property type="protein sequence ID" value="AEE94622.1"/>
    <property type="molecule type" value="Genomic_DNA"/>
</dbReference>